<feature type="domain" description="HTH LytTR-type" evidence="3">
    <location>
        <begin position="131"/>
        <end position="203"/>
    </location>
</feature>
<dbReference type="PANTHER" id="PTHR37299">
    <property type="entry name" value="TRANSCRIPTIONAL REGULATOR-RELATED"/>
    <property type="match status" value="1"/>
</dbReference>
<dbReference type="Gene3D" id="3.40.50.2300">
    <property type="match status" value="1"/>
</dbReference>
<evidence type="ECO:0000259" key="2">
    <source>
        <dbReference type="PROSITE" id="PS50110"/>
    </source>
</evidence>
<dbReference type="SUPFAM" id="SSF52172">
    <property type="entry name" value="CheY-like"/>
    <property type="match status" value="1"/>
</dbReference>
<dbReference type="OrthoDB" id="1646880at2"/>
<dbReference type="EMBL" id="BBLT01000006">
    <property type="protein sequence ID" value="GAL86016.1"/>
    <property type="molecule type" value="Genomic_DNA"/>
</dbReference>
<dbReference type="PROSITE" id="PS50110">
    <property type="entry name" value="RESPONSE_REGULATORY"/>
    <property type="match status" value="1"/>
</dbReference>
<dbReference type="SMART" id="SM00850">
    <property type="entry name" value="LytTR"/>
    <property type="match status" value="1"/>
</dbReference>
<proteinExistence type="predicted"/>
<feature type="modified residue" description="4-aspartylphosphate" evidence="1">
    <location>
        <position position="56"/>
    </location>
</feature>
<feature type="domain" description="Response regulatory" evidence="2">
    <location>
        <begin position="5"/>
        <end position="116"/>
    </location>
</feature>
<evidence type="ECO:0000256" key="1">
    <source>
        <dbReference type="PROSITE-ProRule" id="PRU00169"/>
    </source>
</evidence>
<dbReference type="Pfam" id="PF04397">
    <property type="entry name" value="LytTR"/>
    <property type="match status" value="1"/>
</dbReference>
<evidence type="ECO:0000313" key="4">
    <source>
        <dbReference type="EMBL" id="GAL86016.1"/>
    </source>
</evidence>
<comment type="caution">
    <text evidence="4">The sequence shown here is derived from an EMBL/GenBank/DDBJ whole genome shotgun (WGS) entry which is preliminary data.</text>
</comment>
<organism evidence="4 5">
    <name type="scientific">Sporocytophaga myxococcoides</name>
    <dbReference type="NCBI Taxonomy" id="153721"/>
    <lineage>
        <taxon>Bacteria</taxon>
        <taxon>Pseudomonadati</taxon>
        <taxon>Bacteroidota</taxon>
        <taxon>Cytophagia</taxon>
        <taxon>Cytophagales</taxon>
        <taxon>Cytophagaceae</taxon>
        <taxon>Sporocytophaga</taxon>
    </lineage>
</organism>
<dbReference type="PROSITE" id="PS50930">
    <property type="entry name" value="HTH_LYTTR"/>
    <property type="match status" value="1"/>
</dbReference>
<dbReference type="RefSeq" id="WP_045465124.1">
    <property type="nucleotide sequence ID" value="NZ_BBLT01000006.1"/>
</dbReference>
<gene>
    <name evidence="4" type="ORF">MYP_3245</name>
</gene>
<reference evidence="4 5" key="1">
    <citation type="submission" date="2014-09" db="EMBL/GenBank/DDBJ databases">
        <title>Sporocytophaga myxococcoides PG-01 genome sequencing.</title>
        <authorList>
            <person name="Liu L."/>
            <person name="Gao P.J."/>
            <person name="Chen G.J."/>
            <person name="Wang L.S."/>
        </authorList>
    </citation>
    <scope>NUCLEOTIDE SEQUENCE [LARGE SCALE GENOMIC DNA]</scope>
    <source>
        <strain evidence="4 5">PG-01</strain>
    </source>
</reference>
<evidence type="ECO:0000313" key="5">
    <source>
        <dbReference type="Proteomes" id="UP000030185"/>
    </source>
</evidence>
<dbReference type="Gene3D" id="2.40.50.1020">
    <property type="entry name" value="LytTr DNA-binding domain"/>
    <property type="match status" value="1"/>
</dbReference>
<dbReference type="GO" id="GO:0000156">
    <property type="term" value="F:phosphorelay response regulator activity"/>
    <property type="evidence" value="ECO:0007669"/>
    <property type="project" value="InterPro"/>
</dbReference>
<keyword evidence="1" id="KW-0597">Phosphoprotein</keyword>
<dbReference type="SMART" id="SM00448">
    <property type="entry name" value="REC"/>
    <property type="match status" value="1"/>
</dbReference>
<dbReference type="AlphaFoldDB" id="A0A098LGB0"/>
<keyword evidence="5" id="KW-1185">Reference proteome</keyword>
<dbReference type="STRING" id="153721.MYP_3245"/>
<dbReference type="GO" id="GO:0003677">
    <property type="term" value="F:DNA binding"/>
    <property type="evidence" value="ECO:0007669"/>
    <property type="project" value="InterPro"/>
</dbReference>
<accession>A0A098LGB0</accession>
<dbReference type="InterPro" id="IPR007492">
    <property type="entry name" value="LytTR_DNA-bd_dom"/>
</dbReference>
<dbReference type="PANTHER" id="PTHR37299:SF1">
    <property type="entry name" value="STAGE 0 SPORULATION PROTEIN A HOMOLOG"/>
    <property type="match status" value="1"/>
</dbReference>
<dbReference type="Pfam" id="PF00072">
    <property type="entry name" value="Response_reg"/>
    <property type="match status" value="1"/>
</dbReference>
<protein>
    <submittedName>
        <fullName evidence="4">Uncharacterized protein</fullName>
    </submittedName>
</protein>
<dbReference type="InterPro" id="IPR046947">
    <property type="entry name" value="LytR-like"/>
</dbReference>
<evidence type="ECO:0000259" key="3">
    <source>
        <dbReference type="PROSITE" id="PS50930"/>
    </source>
</evidence>
<dbReference type="InterPro" id="IPR001789">
    <property type="entry name" value="Sig_transdc_resp-reg_receiver"/>
</dbReference>
<dbReference type="Proteomes" id="UP000030185">
    <property type="component" value="Unassembled WGS sequence"/>
</dbReference>
<dbReference type="eggNOG" id="COG3279">
    <property type="taxonomic scope" value="Bacteria"/>
</dbReference>
<dbReference type="InterPro" id="IPR011006">
    <property type="entry name" value="CheY-like_superfamily"/>
</dbReference>
<sequence length="231" mass="26823">MDKYTCVIIEDEPLALEKVKSFVEKVPFLQLSATFDNALTGLAYLNNNKTDVLFLDINMDELSGIELLESTKINSQVIITTAYQEYALKGYELKITDYLLKPFTFNRFLQAVNKAQENLTLRSSEPPLEFIFVKTENRLEKIMLNEIVYIEGMRDYRRIHTLNKKIMTLQNFSEFEKLIPSSLICRVHKSYMVALNKIESIERGRIKIADQLIPISDTYKEAFYQHIQTGA</sequence>
<name>A0A098LGB0_9BACT</name>